<dbReference type="Proteomes" id="UP000789831">
    <property type="component" value="Unassembled WGS sequence"/>
</dbReference>
<dbReference type="AlphaFoldDB" id="A0A9N8UX37"/>
<evidence type="ECO:0000313" key="8">
    <source>
        <dbReference type="Proteomes" id="UP000789831"/>
    </source>
</evidence>
<sequence>MSKIKTFDNQNRLPKLPVPKLDETTSRYLRTLLPLLSAEDFARNEAYVKDFLKPGGLGNLLQQRLIDLDRGSPYNWLDDNFWTQKAYQEWRVPLIVNSNWYLLFIDDKNTPKEYLSKNNNGVPPRGEFSEFQVKRAAHLIWKIENLSPEATRAHPLCMHQYRRCYGVTRIPQHGSDSFFYAPHPFPGKTVLIIAKAQFYLIEVYDQNGQILSEGDIEKQLNDIIKDLRNMNTELDLPVGVLTADDRDKWTVAREHLLTLSPQNRETLNKIEDSLFAISLDDYATGLDLDLWTRNILHGFNGHNRWFDKAMSIIVESNGRAAMNGEHSPCDALIPSNIADYTLKDSTLLSAKLSGRPIPPPERIRFVTNNQTKSFIREAENRIKPIIEDSDTVMLHYYEYGADFIKRTGKSSPDAYIQMVLQLAYYKLHRKVCATYETGSTRKYKHGRTETIRTLSVESKAFVEGMVNDSLSAQEKYNLLQTATKAHSAYTYDASDGRGCDRHLLGLRLSLKGDESHPLFSDPAFAKSQEWLLSTSGLSAGDRFNGSGFGCVYPDGYGINYQPGNYVLKFGIESKKSSTQTDSNSFRESVKNALKEMSDICEKVNGRYVKQQKI</sequence>
<comment type="similarity">
    <text evidence="1 5">Belongs to the carnitine/choline acetyltransferase family.</text>
</comment>
<name>A0A9N8UX37_9GLOM</name>
<dbReference type="SUPFAM" id="SSF52777">
    <property type="entry name" value="CoA-dependent acyltransferases"/>
    <property type="match status" value="2"/>
</dbReference>
<evidence type="ECO:0000256" key="2">
    <source>
        <dbReference type="ARBA" id="ARBA00022679"/>
    </source>
</evidence>
<keyword evidence="8" id="KW-1185">Reference proteome</keyword>
<evidence type="ECO:0000313" key="7">
    <source>
        <dbReference type="EMBL" id="CAG8433028.1"/>
    </source>
</evidence>
<keyword evidence="3 5" id="KW-0012">Acyltransferase</keyword>
<evidence type="ECO:0000256" key="5">
    <source>
        <dbReference type="RuleBase" id="RU003801"/>
    </source>
</evidence>
<evidence type="ECO:0000256" key="4">
    <source>
        <dbReference type="PIRSR" id="PIRSR600542-1"/>
    </source>
</evidence>
<evidence type="ECO:0000256" key="3">
    <source>
        <dbReference type="ARBA" id="ARBA00023315"/>
    </source>
</evidence>
<dbReference type="PANTHER" id="PTHR22589:SF107">
    <property type="entry name" value="CHOLINE_CARNITINE ACYLTRANSFERASE DOMAIN-CONTAINING PROTEIN"/>
    <property type="match status" value="1"/>
</dbReference>
<dbReference type="InterPro" id="IPR039551">
    <property type="entry name" value="Cho/carn_acyl_trans"/>
</dbReference>
<reference evidence="7" key="1">
    <citation type="submission" date="2021-06" db="EMBL/GenBank/DDBJ databases">
        <authorList>
            <person name="Kallberg Y."/>
            <person name="Tangrot J."/>
            <person name="Rosling A."/>
        </authorList>
    </citation>
    <scope>NUCLEOTIDE SEQUENCE</scope>
    <source>
        <strain evidence="7">MT106</strain>
    </source>
</reference>
<dbReference type="EMBL" id="CAJVPL010000001">
    <property type="protein sequence ID" value="CAG8433028.1"/>
    <property type="molecule type" value="Genomic_DNA"/>
</dbReference>
<protein>
    <submittedName>
        <fullName evidence="7">6323_t:CDS:1</fullName>
    </submittedName>
</protein>
<dbReference type="Gene3D" id="3.30.559.10">
    <property type="entry name" value="Chloramphenicol acetyltransferase-like domain"/>
    <property type="match status" value="1"/>
</dbReference>
<feature type="active site" description="Proton acceptor" evidence="4">
    <location>
        <position position="326"/>
    </location>
</feature>
<accession>A0A9N8UX37</accession>
<organism evidence="7 8">
    <name type="scientific">Ambispora gerdemannii</name>
    <dbReference type="NCBI Taxonomy" id="144530"/>
    <lineage>
        <taxon>Eukaryota</taxon>
        <taxon>Fungi</taxon>
        <taxon>Fungi incertae sedis</taxon>
        <taxon>Mucoromycota</taxon>
        <taxon>Glomeromycotina</taxon>
        <taxon>Glomeromycetes</taxon>
        <taxon>Archaeosporales</taxon>
        <taxon>Ambisporaceae</taxon>
        <taxon>Ambispora</taxon>
    </lineage>
</organism>
<comment type="caution">
    <text evidence="7">The sequence shown here is derived from an EMBL/GenBank/DDBJ whole genome shotgun (WGS) entry which is preliminary data.</text>
</comment>
<dbReference type="PROSITE" id="PS00440">
    <property type="entry name" value="ACYLTRANSF_C_2"/>
    <property type="match status" value="1"/>
</dbReference>
<evidence type="ECO:0000259" key="6">
    <source>
        <dbReference type="Pfam" id="PF00755"/>
    </source>
</evidence>
<proteinExistence type="inferred from homology"/>
<evidence type="ECO:0000256" key="1">
    <source>
        <dbReference type="ARBA" id="ARBA00005232"/>
    </source>
</evidence>
<dbReference type="PANTHER" id="PTHR22589">
    <property type="entry name" value="CARNITINE O-ACYLTRANSFERASE"/>
    <property type="match status" value="1"/>
</dbReference>
<gene>
    <name evidence="7" type="ORF">AGERDE_LOCUS18</name>
</gene>
<dbReference type="Gene3D" id="3.30.559.70">
    <property type="entry name" value="Choline/Carnitine o-acyltransferase, domain 2"/>
    <property type="match status" value="1"/>
</dbReference>
<keyword evidence="2 5" id="KW-0808">Transferase</keyword>
<dbReference type="OrthoDB" id="240216at2759"/>
<dbReference type="InterPro" id="IPR023213">
    <property type="entry name" value="CAT-like_dom_sf"/>
</dbReference>
<dbReference type="Pfam" id="PF00755">
    <property type="entry name" value="Carn_acyltransf"/>
    <property type="match status" value="1"/>
</dbReference>
<dbReference type="InterPro" id="IPR042231">
    <property type="entry name" value="Cho/carn_acyl_trans_2"/>
</dbReference>
<feature type="domain" description="Choline/carnitine acyltransferase" evidence="6">
    <location>
        <begin position="16"/>
        <end position="590"/>
    </location>
</feature>
<dbReference type="InterPro" id="IPR000542">
    <property type="entry name" value="Carn_acyl_trans"/>
</dbReference>
<dbReference type="GO" id="GO:0016746">
    <property type="term" value="F:acyltransferase activity"/>
    <property type="evidence" value="ECO:0007669"/>
    <property type="project" value="UniProtKB-KW"/>
</dbReference>